<dbReference type="InterPro" id="IPR021364">
    <property type="entry name" value="DUF2857"/>
</dbReference>
<dbReference type="RefSeq" id="WP_125882703.1">
    <property type="nucleotide sequence ID" value="NZ_CP076684.1"/>
</dbReference>
<accession>A0ABX8J3I7</accession>
<organism evidence="1 2">
    <name type="scientific">Stutzerimonas zhaodongensis</name>
    <dbReference type="NCBI Taxonomy" id="1176257"/>
    <lineage>
        <taxon>Bacteria</taxon>
        <taxon>Pseudomonadati</taxon>
        <taxon>Pseudomonadota</taxon>
        <taxon>Gammaproteobacteria</taxon>
        <taxon>Pseudomonadales</taxon>
        <taxon>Pseudomonadaceae</taxon>
        <taxon>Stutzerimonas</taxon>
    </lineage>
</organism>
<gene>
    <name evidence="1" type="ORF">KQ248_22950</name>
</gene>
<sequence length="199" mass="22520">MPNSSSVQQPLNQAIVHQVLHNLRTGQLRKCKAMGFGDAELKAFQSPKYLSILMNSAVTWCEVKVNPEVVQRLIVQADRTEEQNRLIDRALRLGASTALISQLFGLTNQEIKHRRVVLDVPQRRGRWPILDAETERSLWHRWDYLSKENNVDIDDPMALLDVVILIAEEFANLPLADGSVVSLSQIWSTITGWADQGLL</sequence>
<evidence type="ECO:0000313" key="2">
    <source>
        <dbReference type="Proteomes" id="UP000683436"/>
    </source>
</evidence>
<keyword evidence="1" id="KW-0614">Plasmid</keyword>
<reference evidence="1 2" key="1">
    <citation type="submission" date="2021-06" db="EMBL/GenBank/DDBJ databases">
        <title>Microbial metabolic specificity influences pelagic lipid remineralization.</title>
        <authorList>
            <person name="Behrendt L."/>
            <person name="Hunter J.E."/>
            <person name="Alcolombri U."/>
            <person name="Smriga S."/>
            <person name="Mincer T."/>
            <person name="Lowenstein D.P."/>
            <person name="Peaudecerf F.J."/>
            <person name="Fernandez V.I."/>
            <person name="Fredricks H."/>
            <person name="Almblad H."/>
            <person name="Harrison J.J."/>
            <person name="Stocker R."/>
            <person name="Van Mooy B.A.S."/>
        </authorList>
    </citation>
    <scope>NUCLEOTIDE SEQUENCE [LARGE SCALE GENOMIC DNA]</scope>
    <source>
        <strain evidence="1 2">A252</strain>
        <plasmid evidence="1 2">megaplasmid</plasmid>
    </source>
</reference>
<protein>
    <submittedName>
        <fullName evidence="1">DUF2857 domain-containing protein</fullName>
    </submittedName>
</protein>
<dbReference type="Pfam" id="PF11198">
    <property type="entry name" value="DUF2857"/>
    <property type="match status" value="1"/>
</dbReference>
<dbReference type="EMBL" id="CP076684">
    <property type="protein sequence ID" value="QWV19488.1"/>
    <property type="molecule type" value="Genomic_DNA"/>
</dbReference>
<proteinExistence type="predicted"/>
<dbReference type="Proteomes" id="UP000683436">
    <property type="component" value="Plasmid megaplasmid"/>
</dbReference>
<keyword evidence="2" id="KW-1185">Reference proteome</keyword>
<geneLocation type="plasmid" evidence="1 2">
    <name>megaplasmid</name>
</geneLocation>
<name>A0ABX8J3I7_9GAMM</name>
<evidence type="ECO:0000313" key="1">
    <source>
        <dbReference type="EMBL" id="QWV19488.1"/>
    </source>
</evidence>